<feature type="chain" id="PRO_5045993842" evidence="2">
    <location>
        <begin position="23"/>
        <end position="258"/>
    </location>
</feature>
<evidence type="ECO:0000256" key="1">
    <source>
        <dbReference type="SAM" id="MobiDB-lite"/>
    </source>
</evidence>
<dbReference type="Pfam" id="PF20388">
    <property type="entry name" value="DUF6683"/>
    <property type="match status" value="1"/>
</dbReference>
<evidence type="ECO:0000313" key="3">
    <source>
        <dbReference type="EMBL" id="MBX7482744.1"/>
    </source>
</evidence>
<reference evidence="3 4" key="1">
    <citation type="submission" date="2021-08" db="EMBL/GenBank/DDBJ databases">
        <title>Comparative Genomics Analysis of the Genus Qipengyuania Reveals Extensive Genetic Diversity and Metabolic Versatility, Including the Description of Fifteen Novel Species.</title>
        <authorList>
            <person name="Liu Y."/>
        </authorList>
    </citation>
    <scope>NUCLEOTIDE SEQUENCE [LARGE SCALE GENOMIC DNA]</scope>
    <source>
        <strain evidence="3 4">6D47A</strain>
    </source>
</reference>
<evidence type="ECO:0000256" key="2">
    <source>
        <dbReference type="SAM" id="SignalP"/>
    </source>
</evidence>
<feature type="region of interest" description="Disordered" evidence="1">
    <location>
        <begin position="46"/>
        <end position="67"/>
    </location>
</feature>
<dbReference type="InterPro" id="IPR046505">
    <property type="entry name" value="DUF6683"/>
</dbReference>
<dbReference type="EMBL" id="JAIGNO010000005">
    <property type="protein sequence ID" value="MBX7482744.1"/>
    <property type="molecule type" value="Genomic_DNA"/>
</dbReference>
<keyword evidence="2" id="KW-0732">Signal</keyword>
<evidence type="ECO:0000313" key="4">
    <source>
        <dbReference type="Proteomes" id="UP000755104"/>
    </source>
</evidence>
<organism evidence="3 4">
    <name type="scientific">Qipengyuania qiaonensis</name>
    <dbReference type="NCBI Taxonomy" id="2867240"/>
    <lineage>
        <taxon>Bacteria</taxon>
        <taxon>Pseudomonadati</taxon>
        <taxon>Pseudomonadota</taxon>
        <taxon>Alphaproteobacteria</taxon>
        <taxon>Sphingomonadales</taxon>
        <taxon>Erythrobacteraceae</taxon>
        <taxon>Qipengyuania</taxon>
    </lineage>
</organism>
<proteinExistence type="predicted"/>
<accession>A0ABS7JA54</accession>
<protein>
    <submittedName>
        <fullName evidence="3">Uncharacterized protein</fullName>
    </submittedName>
</protein>
<keyword evidence="4" id="KW-1185">Reference proteome</keyword>
<comment type="caution">
    <text evidence="3">The sequence shown here is derived from an EMBL/GenBank/DDBJ whole genome shotgun (WGS) entry which is preliminary data.</text>
</comment>
<name>A0ABS7JA54_9SPHN</name>
<gene>
    <name evidence="3" type="ORF">K3174_09375</name>
</gene>
<sequence length="258" mass="27506">MKGAFICAILLWLSGGPSLAHAQSSIAVSQTLGVMGPVVTDMCTGGRCGPTQREGTAPPASDGRGFGELITNSVRNSAVRATEPLVEKLGFAVSQQRRTENVETFIARTPGQNREGADMLRGLHSSGQLFGMIEEGLSIQGLSTDNLADAVAIWMMYAWSATNGETPDYDSNQSRAVRKQAAAALLGAPGIAGMTAAQKQEMADAFLIQTFLVSQFIFAAEANREQWPQVQNMVSQGARASGFDMSAMRLTKEGFRPR</sequence>
<dbReference type="Proteomes" id="UP000755104">
    <property type="component" value="Unassembled WGS sequence"/>
</dbReference>
<feature type="signal peptide" evidence="2">
    <location>
        <begin position="1"/>
        <end position="22"/>
    </location>
</feature>
<dbReference type="RefSeq" id="WP_221558008.1">
    <property type="nucleotide sequence ID" value="NZ_JAIGNO010000005.1"/>
</dbReference>